<dbReference type="SUPFAM" id="SSF116734">
    <property type="entry name" value="DNA methylase specificity domain"/>
    <property type="match status" value="2"/>
</dbReference>
<accession>A0ABM8MA19</accession>
<evidence type="ECO:0000313" key="6">
    <source>
        <dbReference type="Proteomes" id="UP000626656"/>
    </source>
</evidence>
<evidence type="ECO:0000259" key="4">
    <source>
        <dbReference type="Pfam" id="PF01420"/>
    </source>
</evidence>
<comment type="caution">
    <text evidence="5">The sequence shown here is derived from an EMBL/GenBank/DDBJ whole genome shotgun (WGS) entry which is preliminary data.</text>
</comment>
<gene>
    <name evidence="5" type="ORF">AZO1586I_1894</name>
</gene>
<dbReference type="RefSeq" id="WP_202784559.1">
    <property type="nucleotide sequence ID" value="NZ_CAHJWF010000427.1"/>
</dbReference>
<sequence length="457" mass="52309">MPQISIIQKTDILEAGRFDAEYFKREYLEIEQKVNKTGYFLLKNISKNHNNKREPIKKESRGSGEYPYYGAQGIGSYIDKYIFDGEYLLVAEDGENLRSRKNDIAFSVNGKFWVNNHAHILSFDNFKIEQIVRNYLNILPIRAISGVAQPKLSKENLDNIRIPKILFNNDFQIKIEKIVKEAHQKQAQSKQLYQQAEQLLLEELDLVDYQPQHQLSFSTTKNDIVAAQRFDSEYFQPKYFDIINKIENYLGGFDEIKNIVNWKKGIEVGTDAYTKAGKNFVRVSDVSVNGIEAENRKISIALFTKIKDKFQPKKGDILFSKDGTIGISYVLKSDIDGIISSAFLRLALKDGYQNFEKECLTLILNSIICKLQIEQLSGGAIIAHLKPSDFEKFKIPLIKSSIQTKISNKITQSHQLRAESKELLECAKLKVEQEIEKPLVAINNLNPSNLPSKKPND</sequence>
<keyword evidence="3" id="KW-0238">DNA-binding</keyword>
<keyword evidence="6" id="KW-1185">Reference proteome</keyword>
<evidence type="ECO:0000313" key="5">
    <source>
        <dbReference type="EMBL" id="CAB5507526.1"/>
    </source>
</evidence>
<dbReference type="Pfam" id="PF01420">
    <property type="entry name" value="Methylase_S"/>
    <property type="match status" value="2"/>
</dbReference>
<evidence type="ECO:0000256" key="3">
    <source>
        <dbReference type="ARBA" id="ARBA00023125"/>
    </source>
</evidence>
<dbReference type="Proteomes" id="UP000626656">
    <property type="component" value="Unassembled WGS sequence"/>
</dbReference>
<protein>
    <submittedName>
        <fullName evidence="5">Type I restriction-modification system, specificity subunit S</fullName>
    </submittedName>
</protein>
<proteinExistence type="inferred from homology"/>
<comment type="similarity">
    <text evidence="1">Belongs to the type-I restriction system S methylase family.</text>
</comment>
<reference evidence="5 6" key="1">
    <citation type="submission" date="2020-05" db="EMBL/GenBank/DDBJ databases">
        <authorList>
            <person name="Petersen J."/>
            <person name="Sayavedra L."/>
        </authorList>
    </citation>
    <scope>NUCLEOTIDE SEQUENCE [LARGE SCALE GENOMIC DNA]</scope>
    <source>
        <strain evidence="5">B azoricus SOX ET2 1586I</strain>
    </source>
</reference>
<dbReference type="PANTHER" id="PTHR30408">
    <property type="entry name" value="TYPE-1 RESTRICTION ENZYME ECOKI SPECIFICITY PROTEIN"/>
    <property type="match status" value="1"/>
</dbReference>
<dbReference type="InterPro" id="IPR044946">
    <property type="entry name" value="Restrct_endonuc_typeI_TRD_sf"/>
</dbReference>
<dbReference type="PANTHER" id="PTHR30408:SF12">
    <property type="entry name" value="TYPE I RESTRICTION ENZYME MJAVIII SPECIFICITY SUBUNIT"/>
    <property type="match status" value="1"/>
</dbReference>
<dbReference type="InterPro" id="IPR000055">
    <property type="entry name" value="Restrct_endonuc_typeI_TRD"/>
</dbReference>
<feature type="domain" description="Type I restriction modification DNA specificity" evidence="4">
    <location>
        <begin position="42"/>
        <end position="163"/>
    </location>
</feature>
<keyword evidence="2" id="KW-0680">Restriction system</keyword>
<dbReference type="CDD" id="cd17262">
    <property type="entry name" value="RMtype1_S_Aco12261I-TRD2-CR2"/>
    <property type="match status" value="1"/>
</dbReference>
<organism evidence="5 6">
    <name type="scientific">Bathymodiolus thermophilus thioautotrophic gill symbiont</name>
    <dbReference type="NCBI Taxonomy" id="2360"/>
    <lineage>
        <taxon>Bacteria</taxon>
        <taxon>Pseudomonadati</taxon>
        <taxon>Pseudomonadota</taxon>
        <taxon>Gammaproteobacteria</taxon>
        <taxon>sulfur-oxidizing symbionts</taxon>
    </lineage>
</organism>
<dbReference type="Gene3D" id="3.90.220.20">
    <property type="entry name" value="DNA methylase specificity domains"/>
    <property type="match status" value="2"/>
</dbReference>
<evidence type="ECO:0000256" key="2">
    <source>
        <dbReference type="ARBA" id="ARBA00022747"/>
    </source>
</evidence>
<name>A0ABM8MA19_9GAMM</name>
<evidence type="ECO:0000256" key="1">
    <source>
        <dbReference type="ARBA" id="ARBA00010923"/>
    </source>
</evidence>
<feature type="domain" description="Type I restriction modification DNA specificity" evidence="4">
    <location>
        <begin position="256"/>
        <end position="413"/>
    </location>
</feature>
<dbReference type="EMBL" id="CAHJWF010000427">
    <property type="protein sequence ID" value="CAB5507526.1"/>
    <property type="molecule type" value="Genomic_DNA"/>
</dbReference>
<dbReference type="InterPro" id="IPR052021">
    <property type="entry name" value="Type-I_RS_S_subunit"/>
</dbReference>